<dbReference type="Gene3D" id="3.90.70.10">
    <property type="entry name" value="Cysteine proteinases"/>
    <property type="match status" value="1"/>
</dbReference>
<dbReference type="InterPro" id="IPR038765">
    <property type="entry name" value="Papain-like_cys_pep_sf"/>
</dbReference>
<feature type="non-terminal residue" evidence="2">
    <location>
        <position position="97"/>
    </location>
</feature>
<name>A0A7J6VKV7_THATH</name>
<dbReference type="InterPro" id="IPR000668">
    <property type="entry name" value="Peptidase_C1A_C"/>
</dbReference>
<dbReference type="GO" id="GO:0008234">
    <property type="term" value="F:cysteine-type peptidase activity"/>
    <property type="evidence" value="ECO:0007669"/>
    <property type="project" value="InterPro"/>
</dbReference>
<evidence type="ECO:0000313" key="3">
    <source>
        <dbReference type="Proteomes" id="UP000554482"/>
    </source>
</evidence>
<dbReference type="SUPFAM" id="SSF54001">
    <property type="entry name" value="Cysteine proteinases"/>
    <property type="match status" value="1"/>
</dbReference>
<feature type="domain" description="Peptidase C1A papain C-terminal" evidence="1">
    <location>
        <begin position="17"/>
        <end position="95"/>
    </location>
</feature>
<keyword evidence="3" id="KW-1185">Reference proteome</keyword>
<organism evidence="2 3">
    <name type="scientific">Thalictrum thalictroides</name>
    <name type="common">Rue-anemone</name>
    <name type="synonym">Anemone thalictroides</name>
    <dbReference type="NCBI Taxonomy" id="46969"/>
    <lineage>
        <taxon>Eukaryota</taxon>
        <taxon>Viridiplantae</taxon>
        <taxon>Streptophyta</taxon>
        <taxon>Embryophyta</taxon>
        <taxon>Tracheophyta</taxon>
        <taxon>Spermatophyta</taxon>
        <taxon>Magnoliopsida</taxon>
        <taxon>Ranunculales</taxon>
        <taxon>Ranunculaceae</taxon>
        <taxon>Thalictroideae</taxon>
        <taxon>Thalictrum</taxon>
    </lineage>
</organism>
<sequence length="97" mass="10628">MMASLSCFVSFNVSGSGSCGNLQAAASVEVAVAIGTKGVKRMVISIQQTRDCVKNLNWIKGSRFPKLASYIFRHGLHLESDYPLEAELNYCRTNKLV</sequence>
<gene>
    <name evidence="2" type="ORF">FRX31_025652</name>
</gene>
<dbReference type="Pfam" id="PF00112">
    <property type="entry name" value="Peptidase_C1"/>
    <property type="match status" value="1"/>
</dbReference>
<comment type="caution">
    <text evidence="2">The sequence shown here is derived from an EMBL/GenBank/DDBJ whole genome shotgun (WGS) entry which is preliminary data.</text>
</comment>
<dbReference type="EMBL" id="JABWDY010031629">
    <property type="protein sequence ID" value="KAF5184760.1"/>
    <property type="molecule type" value="Genomic_DNA"/>
</dbReference>
<reference evidence="2 3" key="1">
    <citation type="submission" date="2020-06" db="EMBL/GenBank/DDBJ databases">
        <title>Transcriptomic and genomic resources for Thalictrum thalictroides and T. hernandezii: Facilitating candidate gene discovery in an emerging model plant lineage.</title>
        <authorList>
            <person name="Arias T."/>
            <person name="Riano-Pachon D.M."/>
            <person name="Di Stilio V.S."/>
        </authorList>
    </citation>
    <scope>NUCLEOTIDE SEQUENCE [LARGE SCALE GENOMIC DNA]</scope>
    <source>
        <strain evidence="3">cv. WT478/WT964</strain>
        <tissue evidence="2">Leaves</tissue>
    </source>
</reference>
<dbReference type="AlphaFoldDB" id="A0A7J6VKV7"/>
<evidence type="ECO:0000313" key="2">
    <source>
        <dbReference type="EMBL" id="KAF5184760.1"/>
    </source>
</evidence>
<accession>A0A7J6VKV7</accession>
<proteinExistence type="predicted"/>
<evidence type="ECO:0000259" key="1">
    <source>
        <dbReference type="Pfam" id="PF00112"/>
    </source>
</evidence>
<protein>
    <recommendedName>
        <fullName evidence="1">Peptidase C1A papain C-terminal domain-containing protein</fullName>
    </recommendedName>
</protein>
<dbReference type="GO" id="GO:0006508">
    <property type="term" value="P:proteolysis"/>
    <property type="evidence" value="ECO:0007669"/>
    <property type="project" value="InterPro"/>
</dbReference>
<dbReference type="Proteomes" id="UP000554482">
    <property type="component" value="Unassembled WGS sequence"/>
</dbReference>